<feature type="non-terminal residue" evidence="1">
    <location>
        <position position="104"/>
    </location>
</feature>
<keyword evidence="2" id="KW-1185">Reference proteome</keyword>
<gene>
    <name evidence="1" type="ORF">K488DRAFT_31767</name>
</gene>
<dbReference type="Proteomes" id="UP000814128">
    <property type="component" value="Unassembled WGS sequence"/>
</dbReference>
<evidence type="ECO:0000313" key="2">
    <source>
        <dbReference type="Proteomes" id="UP000814128"/>
    </source>
</evidence>
<reference evidence="1" key="1">
    <citation type="submission" date="2021-02" db="EMBL/GenBank/DDBJ databases">
        <authorList>
            <consortium name="DOE Joint Genome Institute"/>
            <person name="Ahrendt S."/>
            <person name="Looney B.P."/>
            <person name="Miyauchi S."/>
            <person name="Morin E."/>
            <person name="Drula E."/>
            <person name="Courty P.E."/>
            <person name="Chicoki N."/>
            <person name="Fauchery L."/>
            <person name="Kohler A."/>
            <person name="Kuo A."/>
            <person name="Labutti K."/>
            <person name="Pangilinan J."/>
            <person name="Lipzen A."/>
            <person name="Riley R."/>
            <person name="Andreopoulos W."/>
            <person name="He G."/>
            <person name="Johnson J."/>
            <person name="Barry K.W."/>
            <person name="Grigoriev I.V."/>
            <person name="Nagy L."/>
            <person name="Hibbett D."/>
            <person name="Henrissat B."/>
            <person name="Matheny P.B."/>
            <person name="Labbe J."/>
            <person name="Martin F."/>
        </authorList>
    </citation>
    <scope>NUCLEOTIDE SEQUENCE</scope>
    <source>
        <strain evidence="1">EC-137</strain>
    </source>
</reference>
<proteinExistence type="predicted"/>
<name>A0ACB8Q6A9_9AGAM</name>
<sequence>AIEKRGVFTNTRFTYYDITVGQCARFTIVALSVVALNAGQYGTYWKSQYCGQSITISYGGKTAQATIVDECPGCPYGGLDLTEGLFKYFADTSLGVVYGQWSWS</sequence>
<comment type="caution">
    <text evidence="1">The sequence shown here is derived from an EMBL/GenBank/DDBJ whole genome shotgun (WGS) entry which is preliminary data.</text>
</comment>
<dbReference type="EMBL" id="MU273928">
    <property type="protein sequence ID" value="KAI0027339.1"/>
    <property type="molecule type" value="Genomic_DNA"/>
</dbReference>
<evidence type="ECO:0000313" key="1">
    <source>
        <dbReference type="EMBL" id="KAI0027339.1"/>
    </source>
</evidence>
<accession>A0ACB8Q6A9</accession>
<organism evidence="1 2">
    <name type="scientific">Vararia minispora EC-137</name>
    <dbReference type="NCBI Taxonomy" id="1314806"/>
    <lineage>
        <taxon>Eukaryota</taxon>
        <taxon>Fungi</taxon>
        <taxon>Dikarya</taxon>
        <taxon>Basidiomycota</taxon>
        <taxon>Agaricomycotina</taxon>
        <taxon>Agaricomycetes</taxon>
        <taxon>Russulales</taxon>
        <taxon>Lachnocladiaceae</taxon>
        <taxon>Vararia</taxon>
    </lineage>
</organism>
<feature type="non-terminal residue" evidence="1">
    <location>
        <position position="1"/>
    </location>
</feature>
<protein>
    <submittedName>
        <fullName evidence="1">RlpA-like double-psi beta-barrel-protein domain-containing protein-containing protein</fullName>
    </submittedName>
</protein>
<reference evidence="1" key="2">
    <citation type="journal article" date="2022" name="New Phytol.">
        <title>Evolutionary transition to the ectomycorrhizal habit in the genomes of a hyperdiverse lineage of mushroom-forming fungi.</title>
        <authorList>
            <person name="Looney B."/>
            <person name="Miyauchi S."/>
            <person name="Morin E."/>
            <person name="Drula E."/>
            <person name="Courty P.E."/>
            <person name="Kohler A."/>
            <person name="Kuo A."/>
            <person name="LaButti K."/>
            <person name="Pangilinan J."/>
            <person name="Lipzen A."/>
            <person name="Riley R."/>
            <person name="Andreopoulos W."/>
            <person name="He G."/>
            <person name="Johnson J."/>
            <person name="Nolan M."/>
            <person name="Tritt A."/>
            <person name="Barry K.W."/>
            <person name="Grigoriev I.V."/>
            <person name="Nagy L.G."/>
            <person name="Hibbett D."/>
            <person name="Henrissat B."/>
            <person name="Matheny P.B."/>
            <person name="Labbe J."/>
            <person name="Martin F.M."/>
        </authorList>
    </citation>
    <scope>NUCLEOTIDE SEQUENCE</scope>
    <source>
        <strain evidence="1">EC-137</strain>
    </source>
</reference>